<dbReference type="EMBL" id="ML002360">
    <property type="protein sequence ID" value="RKP38508.1"/>
    <property type="molecule type" value="Genomic_DNA"/>
</dbReference>
<proteinExistence type="predicted"/>
<feature type="signal peptide" evidence="1">
    <location>
        <begin position="1"/>
        <end position="19"/>
    </location>
</feature>
<feature type="chain" id="PRO_5020463418" evidence="1">
    <location>
        <begin position="20"/>
        <end position="421"/>
    </location>
</feature>
<organism evidence="2 3">
    <name type="scientific">Dimargaris cristalligena</name>
    <dbReference type="NCBI Taxonomy" id="215637"/>
    <lineage>
        <taxon>Eukaryota</taxon>
        <taxon>Fungi</taxon>
        <taxon>Fungi incertae sedis</taxon>
        <taxon>Zoopagomycota</taxon>
        <taxon>Kickxellomycotina</taxon>
        <taxon>Dimargaritomycetes</taxon>
        <taxon>Dimargaritales</taxon>
        <taxon>Dimargaritaceae</taxon>
        <taxon>Dimargaris</taxon>
    </lineage>
</organism>
<keyword evidence="3" id="KW-1185">Reference proteome</keyword>
<reference evidence="3" key="1">
    <citation type="journal article" date="2018" name="Nat. Microbiol.">
        <title>Leveraging single-cell genomics to expand the fungal tree of life.</title>
        <authorList>
            <person name="Ahrendt S.R."/>
            <person name="Quandt C.A."/>
            <person name="Ciobanu D."/>
            <person name="Clum A."/>
            <person name="Salamov A."/>
            <person name="Andreopoulos B."/>
            <person name="Cheng J.F."/>
            <person name="Woyke T."/>
            <person name="Pelin A."/>
            <person name="Henrissat B."/>
            <person name="Reynolds N.K."/>
            <person name="Benny G.L."/>
            <person name="Smith M.E."/>
            <person name="James T.Y."/>
            <person name="Grigoriev I.V."/>
        </authorList>
    </citation>
    <scope>NUCLEOTIDE SEQUENCE [LARGE SCALE GENOMIC DNA]</scope>
    <source>
        <strain evidence="3">RSA 468</strain>
    </source>
</reference>
<keyword evidence="1" id="KW-0732">Signal</keyword>
<sequence>MYPSILCLALAVSTSAVMATPTTGAGLKDQSTEVMFEIFRQCNAADMLALRSADRKLNDLDYSYRQKCMLSSDPPSALWFTGQSLGDTSNAYYLIAQGLLKGSVDPKTSPDVPLEVIFKSLALLLNSEANIYFYQSYISGTLAKIGYSSLGEFVGTARQKTRYPNAEEIVVEFKDRLKQLSNRDAFLQRHLAEFTADKLTIWAPLQAAVQRNDMDFLRIVLEYLNVPNTLFTVGRLMAEQLNPRDVVLIALSTNTELDYLNRYTIDSAFQFPHVPVHTSFPVQEFGQAFIRQLVNSLALGFVARDNADGLKSFLEMVEKNMPGFYTPRHLAAAVAVELDQEITAQGVLEGHTIPMAKFLVGCAKNNEWTKATEFLKRHSGVADFSQSPTYDCKTYLPNDTTLHLSPDHKMALTYTLPNVSK</sequence>
<gene>
    <name evidence="2" type="ORF">BJ085DRAFT_30177</name>
</gene>
<accession>A0A4P9ZYQ9</accession>
<name>A0A4P9ZYQ9_9FUNG</name>
<evidence type="ECO:0000256" key="1">
    <source>
        <dbReference type="SAM" id="SignalP"/>
    </source>
</evidence>
<dbReference type="AlphaFoldDB" id="A0A4P9ZYQ9"/>
<evidence type="ECO:0000313" key="2">
    <source>
        <dbReference type="EMBL" id="RKP38508.1"/>
    </source>
</evidence>
<dbReference type="Proteomes" id="UP000268162">
    <property type="component" value="Unassembled WGS sequence"/>
</dbReference>
<evidence type="ECO:0000313" key="3">
    <source>
        <dbReference type="Proteomes" id="UP000268162"/>
    </source>
</evidence>
<protein>
    <submittedName>
        <fullName evidence="2">Uncharacterized protein</fullName>
    </submittedName>
</protein>